<accession>A0A7M2YTV9</accession>
<comment type="caution">
    <text evidence="2">The sequence shown here is derived from an EMBL/GenBank/DDBJ whole genome shotgun (WGS) entry which is preliminary data.</text>
</comment>
<protein>
    <submittedName>
        <fullName evidence="2">Uncharacterized protein</fullName>
    </submittedName>
</protein>
<dbReference type="EMBL" id="QQZY01000008">
    <property type="protein sequence ID" value="RDI73523.1"/>
    <property type="molecule type" value="Genomic_DNA"/>
</dbReference>
<organism evidence="2 3">
    <name type="scientific">Gaiella occulta</name>
    <dbReference type="NCBI Taxonomy" id="1002870"/>
    <lineage>
        <taxon>Bacteria</taxon>
        <taxon>Bacillati</taxon>
        <taxon>Actinomycetota</taxon>
        <taxon>Thermoleophilia</taxon>
        <taxon>Gaiellales</taxon>
        <taxon>Gaiellaceae</taxon>
        <taxon>Gaiella</taxon>
    </lineage>
</organism>
<keyword evidence="1" id="KW-1133">Transmembrane helix</keyword>
<sequence length="54" mass="5888">MSVPVGYPAALATVVVGVPIAYPVAWTRTIAFTWKWAQTIRFRAATDAHTWGSP</sequence>
<reference evidence="2 3" key="1">
    <citation type="submission" date="2018-07" db="EMBL/GenBank/DDBJ databases">
        <title>High-quality-draft genome sequence of Gaiella occulta.</title>
        <authorList>
            <person name="Severino R."/>
            <person name="Froufe H.J.C."/>
            <person name="Rainey F.A."/>
            <person name="Barroso C."/>
            <person name="Albuquerque L."/>
            <person name="Lobo-Da-Cunha A."/>
            <person name="Da Costa M.S."/>
            <person name="Egas C."/>
        </authorList>
    </citation>
    <scope>NUCLEOTIDE SEQUENCE [LARGE SCALE GENOMIC DNA]</scope>
    <source>
        <strain evidence="2 3">F2-233</strain>
    </source>
</reference>
<keyword evidence="3" id="KW-1185">Reference proteome</keyword>
<reference evidence="3" key="2">
    <citation type="journal article" date="2019" name="MicrobiologyOpen">
        <title>High-quality draft genome sequence of Gaiella occulta isolated from a 150 meter deep mineral water borehole and comparison with the genome sequences of other deep-branching lineages of the phylum Actinobacteria.</title>
        <authorList>
            <person name="Severino R."/>
            <person name="Froufe H.J.C."/>
            <person name="Barroso C."/>
            <person name="Albuquerque L."/>
            <person name="Lobo-da-Cunha A."/>
            <person name="da Costa M.S."/>
            <person name="Egas C."/>
        </authorList>
    </citation>
    <scope>NUCLEOTIDE SEQUENCE [LARGE SCALE GENOMIC DNA]</scope>
    <source>
        <strain evidence="3">F2-233</strain>
    </source>
</reference>
<dbReference type="RefSeq" id="WP_181813680.1">
    <property type="nucleotide sequence ID" value="NZ_QQZY01000008.1"/>
</dbReference>
<name>A0A7M2YTV9_9ACTN</name>
<evidence type="ECO:0000256" key="1">
    <source>
        <dbReference type="SAM" id="Phobius"/>
    </source>
</evidence>
<keyword evidence="1" id="KW-0472">Membrane</keyword>
<proteinExistence type="predicted"/>
<feature type="transmembrane region" description="Helical" evidence="1">
    <location>
        <begin position="6"/>
        <end position="25"/>
    </location>
</feature>
<evidence type="ECO:0000313" key="2">
    <source>
        <dbReference type="EMBL" id="RDI73523.1"/>
    </source>
</evidence>
<evidence type="ECO:0000313" key="3">
    <source>
        <dbReference type="Proteomes" id="UP000254134"/>
    </source>
</evidence>
<dbReference type="AlphaFoldDB" id="A0A7M2YTV9"/>
<gene>
    <name evidence="2" type="ORF">Gocc_2664</name>
</gene>
<keyword evidence="1" id="KW-0812">Transmembrane</keyword>
<dbReference type="Proteomes" id="UP000254134">
    <property type="component" value="Unassembled WGS sequence"/>
</dbReference>